<dbReference type="InterPro" id="IPR028098">
    <property type="entry name" value="Glyco_trans_4-like_N"/>
</dbReference>
<keyword evidence="4" id="KW-1185">Reference proteome</keyword>
<dbReference type="Proteomes" id="UP001596545">
    <property type="component" value="Unassembled WGS sequence"/>
</dbReference>
<feature type="domain" description="Glycosyltransferase subfamily 4-like N-terminal" evidence="2">
    <location>
        <begin position="31"/>
        <end position="148"/>
    </location>
</feature>
<dbReference type="Pfam" id="PF13439">
    <property type="entry name" value="Glyco_transf_4"/>
    <property type="match status" value="1"/>
</dbReference>
<keyword evidence="3" id="KW-0328">Glycosyltransferase</keyword>
<evidence type="ECO:0000259" key="2">
    <source>
        <dbReference type="Pfam" id="PF13439"/>
    </source>
</evidence>
<proteinExistence type="predicted"/>
<accession>A0ABD6AKS4</accession>
<reference evidence="3 4" key="1">
    <citation type="journal article" date="2019" name="Int. J. Syst. Evol. Microbiol.">
        <title>The Global Catalogue of Microorganisms (GCM) 10K type strain sequencing project: providing services to taxonomists for standard genome sequencing and annotation.</title>
        <authorList>
            <consortium name="The Broad Institute Genomics Platform"/>
            <consortium name="The Broad Institute Genome Sequencing Center for Infectious Disease"/>
            <person name="Wu L."/>
            <person name="Ma J."/>
        </authorList>
    </citation>
    <scope>NUCLEOTIDE SEQUENCE [LARGE SCALE GENOMIC DNA]</scope>
    <source>
        <strain evidence="3 4">CGMCC 1.12554</strain>
    </source>
</reference>
<dbReference type="Pfam" id="PF00534">
    <property type="entry name" value="Glycos_transf_1"/>
    <property type="match status" value="1"/>
</dbReference>
<dbReference type="GO" id="GO:0016757">
    <property type="term" value="F:glycosyltransferase activity"/>
    <property type="evidence" value="ECO:0007669"/>
    <property type="project" value="UniProtKB-KW"/>
</dbReference>
<dbReference type="InterPro" id="IPR050194">
    <property type="entry name" value="Glycosyltransferase_grp1"/>
</dbReference>
<dbReference type="RefSeq" id="WP_256409072.1">
    <property type="nucleotide sequence ID" value="NZ_JANHDN010000004.1"/>
</dbReference>
<organism evidence="3 4">
    <name type="scientific">Halorubrum rutilum</name>
    <dbReference type="NCBI Taxonomy" id="1364933"/>
    <lineage>
        <taxon>Archaea</taxon>
        <taxon>Methanobacteriati</taxon>
        <taxon>Methanobacteriota</taxon>
        <taxon>Stenosarchaea group</taxon>
        <taxon>Halobacteria</taxon>
        <taxon>Halobacteriales</taxon>
        <taxon>Haloferacaceae</taxon>
        <taxon>Halorubrum</taxon>
    </lineage>
</organism>
<evidence type="ECO:0000313" key="4">
    <source>
        <dbReference type="Proteomes" id="UP001596545"/>
    </source>
</evidence>
<dbReference type="SUPFAM" id="SSF53756">
    <property type="entry name" value="UDP-Glycosyltransferase/glycogen phosphorylase"/>
    <property type="match status" value="1"/>
</dbReference>
<feature type="domain" description="Glycosyl transferase family 1" evidence="1">
    <location>
        <begin position="172"/>
        <end position="330"/>
    </location>
</feature>
<keyword evidence="3" id="KW-0808">Transferase</keyword>
<evidence type="ECO:0000313" key="3">
    <source>
        <dbReference type="EMBL" id="MFC7324876.1"/>
    </source>
</evidence>
<dbReference type="AlphaFoldDB" id="A0ABD6AKS4"/>
<dbReference type="InterPro" id="IPR001296">
    <property type="entry name" value="Glyco_trans_1"/>
</dbReference>
<evidence type="ECO:0000259" key="1">
    <source>
        <dbReference type="Pfam" id="PF00534"/>
    </source>
</evidence>
<dbReference type="EMBL" id="JBHTBL010000008">
    <property type="protein sequence ID" value="MFC7324876.1"/>
    <property type="molecule type" value="Genomic_DNA"/>
</dbReference>
<gene>
    <name evidence="3" type="ORF">ACFQMF_09825</name>
</gene>
<dbReference type="CDD" id="cd03801">
    <property type="entry name" value="GT4_PimA-like"/>
    <property type="match status" value="1"/>
</dbReference>
<comment type="caution">
    <text evidence="3">The sequence shown here is derived from an EMBL/GenBank/DDBJ whole genome shotgun (WGS) entry which is preliminary data.</text>
</comment>
<dbReference type="PANTHER" id="PTHR45947:SF13">
    <property type="entry name" value="TRANSFERASE"/>
    <property type="match status" value="1"/>
</dbReference>
<name>A0ABD6AKS4_9EURY</name>
<protein>
    <submittedName>
        <fullName evidence="3">Glycosyltransferase family 4 protein</fullName>
        <ecNumber evidence="3">2.4.-.-</ecNumber>
    </submittedName>
</protein>
<dbReference type="PANTHER" id="PTHR45947">
    <property type="entry name" value="SULFOQUINOVOSYL TRANSFERASE SQD2"/>
    <property type="match status" value="1"/>
</dbReference>
<sequence>MRVGLALYGSLDERSGGFRYDRKLVEGLRAAGDAVEIVELPWRSYPRGLLDNASPALRDRLRVDVDVMLQDELAHPSLVLANRDLPYPVVSVVHHLRASEPRRLSPLYRAVERRYLATVDGVVCNSAATRDAVAELGVDPEATVVAPPAGDRFDPAVDDAAIAARAAALGESDPLRVAFVGNVGPRKGLDTLVEGVALADAAVDLTVVGRAVDESHVADVERLVRERGLGDRVRFAGRLSDAALADVLRESHVLAVPSRYEGFGIVYLEGMSFGLPAIASRAGGAAETVTDGETGALVDPDDPAAVARALDGFAADPDRLAEMGRAARRRYERHPDWAESTARVRRLLAEVAGADDAPHAPDPEVAT</sequence>
<dbReference type="Gene3D" id="3.40.50.2000">
    <property type="entry name" value="Glycogen Phosphorylase B"/>
    <property type="match status" value="2"/>
</dbReference>
<dbReference type="EC" id="2.4.-.-" evidence="3"/>